<feature type="transmembrane region" description="Helical" evidence="1">
    <location>
        <begin position="36"/>
        <end position="53"/>
    </location>
</feature>
<reference evidence="4" key="1">
    <citation type="journal article" date="2017" name="Nat. Ecol. Evol.">
        <title>Genome expansion and lineage-specific genetic innovations in the forest pathogenic fungi Armillaria.</title>
        <authorList>
            <person name="Sipos G."/>
            <person name="Prasanna A.N."/>
            <person name="Walter M.C."/>
            <person name="O'Connor E."/>
            <person name="Balint B."/>
            <person name="Krizsan K."/>
            <person name="Kiss B."/>
            <person name="Hess J."/>
            <person name="Varga T."/>
            <person name="Slot J."/>
            <person name="Riley R."/>
            <person name="Boka B."/>
            <person name="Rigling D."/>
            <person name="Barry K."/>
            <person name="Lee J."/>
            <person name="Mihaltcheva S."/>
            <person name="LaButti K."/>
            <person name="Lipzen A."/>
            <person name="Waldron R."/>
            <person name="Moloney N.M."/>
            <person name="Sperisen C."/>
            <person name="Kredics L."/>
            <person name="Vagvoelgyi C."/>
            <person name="Patrignani A."/>
            <person name="Fitzpatrick D."/>
            <person name="Nagy I."/>
            <person name="Doyle S."/>
            <person name="Anderson J.B."/>
            <person name="Grigoriev I.V."/>
            <person name="Gueldener U."/>
            <person name="Muensterkoetter M."/>
            <person name="Nagy L.G."/>
        </authorList>
    </citation>
    <scope>NUCLEOTIDE SEQUENCE [LARGE SCALE GENOMIC DNA]</scope>
    <source>
        <strain evidence="4">28-4</strain>
    </source>
</reference>
<feature type="transmembrane region" description="Helical" evidence="1">
    <location>
        <begin position="133"/>
        <end position="154"/>
    </location>
</feature>
<name>A0A2H3BEE2_9AGAR</name>
<sequence>MPTGPHSHPHFLPLRVEAATSKSEQANFYFGSVSESVIYVTIQFLVVEGIHVFRVWAIMGDRRRILWTFFFLQHGCIQSAFRIFFGWYRSLGKGMSTVIFQAIIFIIAVHHGIEYPGGMRWPFSADQRILRYLPKPVIPLLFQGSVLYFIALVLRNGDDLRPIPKSFFKFSVKSIKFL</sequence>
<dbReference type="EMBL" id="KZ293452">
    <property type="protein sequence ID" value="PBK64418.1"/>
    <property type="molecule type" value="Genomic_DNA"/>
</dbReference>
<protein>
    <submittedName>
        <fullName evidence="3">Uncharacterized protein</fullName>
    </submittedName>
</protein>
<feature type="transmembrane region" description="Helical" evidence="1">
    <location>
        <begin position="65"/>
        <end position="88"/>
    </location>
</feature>
<gene>
    <name evidence="3" type="ORF">ARMSODRAFT_979241</name>
    <name evidence="2" type="ORF">ARMSODRAFT_982128</name>
</gene>
<keyword evidence="1" id="KW-0472">Membrane</keyword>
<evidence type="ECO:0000313" key="2">
    <source>
        <dbReference type="EMBL" id="PBK60594.1"/>
    </source>
</evidence>
<evidence type="ECO:0000313" key="3">
    <source>
        <dbReference type="EMBL" id="PBK64418.1"/>
    </source>
</evidence>
<reference evidence="3" key="2">
    <citation type="journal article" date="2017" name="Nat. Ecol. Evol.">
        <title>Lineage-specific genetic innovations streamline the genomes of Armillaria species to pathogenesis.</title>
        <authorList>
            <consortium name="DOE Joint Genome Institute"/>
            <person name="Sipos G."/>
            <person name="Prasanna A.N."/>
            <person name="Walter M.C."/>
            <person name="O'Connor E."/>
            <person name="Balint B."/>
            <person name="Krizsan K."/>
            <person name="Kiss B."/>
            <person name="Hess J."/>
            <person name="Varga T."/>
            <person name="Slot J."/>
            <person name="Riley R."/>
            <person name="Boka B."/>
            <person name="Rigling D."/>
            <person name="Barry K."/>
            <person name="Lee J."/>
            <person name="Mihaltcheva S."/>
            <person name="LaButti K."/>
            <person name="Lipzen A."/>
            <person name="Waldron R."/>
            <person name="Moloney N.M."/>
            <person name="Sperisen C."/>
            <person name="Kredics L."/>
            <person name="Vagvolgyi C."/>
            <person name="Patrignani A."/>
            <person name="Fitzpatrick D."/>
            <person name="Nagy I."/>
            <person name="Doyle S."/>
            <person name="Anderson J."/>
            <person name="Grigoriev I.V."/>
            <person name="Guldener U."/>
            <person name="Munsterkotter M."/>
            <person name="Nagy L.G."/>
        </authorList>
    </citation>
    <scope>NUCLEOTIDE SEQUENCE [LARGE SCALE GENOMIC DNA]</scope>
    <source>
        <strain evidence="3">28-4</strain>
    </source>
</reference>
<dbReference type="AlphaFoldDB" id="A0A2H3BEE2"/>
<accession>A0A2H3BEE2</accession>
<organism evidence="3 4">
    <name type="scientific">Armillaria solidipes</name>
    <dbReference type="NCBI Taxonomy" id="1076256"/>
    <lineage>
        <taxon>Eukaryota</taxon>
        <taxon>Fungi</taxon>
        <taxon>Dikarya</taxon>
        <taxon>Basidiomycota</taxon>
        <taxon>Agaricomycotina</taxon>
        <taxon>Agaricomycetes</taxon>
        <taxon>Agaricomycetidae</taxon>
        <taxon>Agaricales</taxon>
        <taxon>Marasmiineae</taxon>
        <taxon>Physalacriaceae</taxon>
        <taxon>Armillaria</taxon>
    </lineage>
</organism>
<dbReference type="EMBL" id="KZ293484">
    <property type="protein sequence ID" value="PBK60594.1"/>
    <property type="molecule type" value="Genomic_DNA"/>
</dbReference>
<evidence type="ECO:0000313" key="4">
    <source>
        <dbReference type="Proteomes" id="UP000218334"/>
    </source>
</evidence>
<keyword evidence="4" id="KW-1185">Reference proteome</keyword>
<evidence type="ECO:0000256" key="1">
    <source>
        <dbReference type="SAM" id="Phobius"/>
    </source>
</evidence>
<dbReference type="Proteomes" id="UP000218334">
    <property type="component" value="Unassembled WGS sequence"/>
</dbReference>
<keyword evidence="1" id="KW-0812">Transmembrane</keyword>
<proteinExistence type="predicted"/>
<keyword evidence="1" id="KW-1133">Transmembrane helix</keyword>
<feature type="transmembrane region" description="Helical" evidence="1">
    <location>
        <begin position="94"/>
        <end position="113"/>
    </location>
</feature>